<evidence type="ECO:0000313" key="3">
    <source>
        <dbReference type="EMBL" id="KAH9298645.1"/>
    </source>
</evidence>
<dbReference type="Proteomes" id="UP000824469">
    <property type="component" value="Unassembled WGS sequence"/>
</dbReference>
<comment type="caution">
    <text evidence="3">The sequence shown here is derived from an EMBL/GenBank/DDBJ whole genome shotgun (WGS) entry which is preliminary data.</text>
</comment>
<evidence type="ECO:0000256" key="2">
    <source>
        <dbReference type="SAM" id="MobiDB-lite"/>
    </source>
</evidence>
<dbReference type="PANTHER" id="PTHR36073">
    <property type="match status" value="1"/>
</dbReference>
<sequence>LEAHLYELQMQLEGLIGVNKDMEQRLEVAIKNYRRTENLLAEAEEEQDRELEKIQLLEIRIRDIEVENFRLREVEERALLEAEAANDGKVNNQKEHNGNGSCKHLSPLEGEDWDGSELGDDEWNSIFEKRGKILSDYLLGKGGSLSGSDKRTEGIDPLLESKIKTSGHFSFPSNSFPIKQETKDEVIYQWRGAAIAQSTFSACLSLLVGMIAWEAQDPCIPLVVALFIVVGMSLKSVVQLFSRLENRPGSDAVALLSFNWFILGTLASPTLPNIARLLVPLVSGFGCRLATWFGFQL</sequence>
<dbReference type="AlphaFoldDB" id="A0AA38FE45"/>
<feature type="region of interest" description="Disordered" evidence="2">
    <location>
        <begin position="89"/>
        <end position="108"/>
    </location>
</feature>
<feature type="coiled-coil region" evidence="1">
    <location>
        <begin position="19"/>
        <end position="67"/>
    </location>
</feature>
<dbReference type="OMA" id="EWNSIFE"/>
<dbReference type="PANTHER" id="PTHR36073:SF1">
    <property type="entry name" value="OS01G0962100 PROTEIN"/>
    <property type="match status" value="1"/>
</dbReference>
<protein>
    <submittedName>
        <fullName evidence="3">Uncharacterized protein</fullName>
    </submittedName>
</protein>
<organism evidence="3 4">
    <name type="scientific">Taxus chinensis</name>
    <name type="common">Chinese yew</name>
    <name type="synonym">Taxus wallichiana var. chinensis</name>
    <dbReference type="NCBI Taxonomy" id="29808"/>
    <lineage>
        <taxon>Eukaryota</taxon>
        <taxon>Viridiplantae</taxon>
        <taxon>Streptophyta</taxon>
        <taxon>Embryophyta</taxon>
        <taxon>Tracheophyta</taxon>
        <taxon>Spermatophyta</taxon>
        <taxon>Pinopsida</taxon>
        <taxon>Pinidae</taxon>
        <taxon>Conifers II</taxon>
        <taxon>Cupressales</taxon>
        <taxon>Taxaceae</taxon>
        <taxon>Taxus</taxon>
    </lineage>
</organism>
<gene>
    <name evidence="3" type="ORF">KI387_030327</name>
</gene>
<feature type="non-terminal residue" evidence="3">
    <location>
        <position position="1"/>
    </location>
</feature>
<proteinExistence type="predicted"/>
<keyword evidence="4" id="KW-1185">Reference proteome</keyword>
<dbReference type="EMBL" id="JAHRHJ020000010">
    <property type="protein sequence ID" value="KAH9298645.1"/>
    <property type="molecule type" value="Genomic_DNA"/>
</dbReference>
<name>A0AA38FE45_TAXCH</name>
<reference evidence="3 4" key="1">
    <citation type="journal article" date="2021" name="Nat. Plants">
        <title>The Taxus genome provides insights into paclitaxel biosynthesis.</title>
        <authorList>
            <person name="Xiong X."/>
            <person name="Gou J."/>
            <person name="Liao Q."/>
            <person name="Li Y."/>
            <person name="Zhou Q."/>
            <person name="Bi G."/>
            <person name="Li C."/>
            <person name="Du R."/>
            <person name="Wang X."/>
            <person name="Sun T."/>
            <person name="Guo L."/>
            <person name="Liang H."/>
            <person name="Lu P."/>
            <person name="Wu Y."/>
            <person name="Zhang Z."/>
            <person name="Ro D.K."/>
            <person name="Shang Y."/>
            <person name="Huang S."/>
            <person name="Yan J."/>
        </authorList>
    </citation>
    <scope>NUCLEOTIDE SEQUENCE [LARGE SCALE GENOMIC DNA]</scope>
    <source>
        <strain evidence="3">Ta-2019</strain>
    </source>
</reference>
<evidence type="ECO:0000313" key="4">
    <source>
        <dbReference type="Proteomes" id="UP000824469"/>
    </source>
</evidence>
<evidence type="ECO:0000256" key="1">
    <source>
        <dbReference type="SAM" id="Coils"/>
    </source>
</evidence>
<keyword evidence="1" id="KW-0175">Coiled coil</keyword>
<accession>A0AA38FE45</accession>